<dbReference type="AlphaFoldDB" id="A0AAN6EM37"/>
<accession>A0AAN6EM37</accession>
<protein>
    <submittedName>
        <fullName evidence="1">Uncharacterized protein</fullName>
    </submittedName>
</protein>
<evidence type="ECO:0000313" key="2">
    <source>
        <dbReference type="Proteomes" id="UP001161757"/>
    </source>
</evidence>
<proteinExistence type="predicted"/>
<evidence type="ECO:0000313" key="1">
    <source>
        <dbReference type="EMBL" id="KAJ8987877.1"/>
    </source>
</evidence>
<gene>
    <name evidence="1" type="ORF">HRR80_007959</name>
</gene>
<dbReference type="Proteomes" id="UP001161757">
    <property type="component" value="Unassembled WGS sequence"/>
</dbReference>
<sequence length="116" mass="13141">MGLKEKVIESTSVPVLIQVLDSLRVILCDLGSLQCGRPMMVVGLETISKFIWYLALLFLEQCLLDRFQEGFSLQLGQDLYGWLDRSCQCLPAGTDQTQTFNACLFLPIRRVTRLNP</sequence>
<reference evidence="1" key="1">
    <citation type="submission" date="2023-01" db="EMBL/GenBank/DDBJ databases">
        <title>Exophiala dermititidis isolated from Cystic Fibrosis Patient.</title>
        <authorList>
            <person name="Kurbessoian T."/>
            <person name="Crocker A."/>
            <person name="Murante D."/>
            <person name="Hogan D.A."/>
            <person name="Stajich J.E."/>
        </authorList>
    </citation>
    <scope>NUCLEOTIDE SEQUENCE</scope>
    <source>
        <strain evidence="1">Ex8</strain>
    </source>
</reference>
<name>A0AAN6EM37_EXODE</name>
<organism evidence="1 2">
    <name type="scientific">Exophiala dermatitidis</name>
    <name type="common">Black yeast-like fungus</name>
    <name type="synonym">Wangiella dermatitidis</name>
    <dbReference type="NCBI Taxonomy" id="5970"/>
    <lineage>
        <taxon>Eukaryota</taxon>
        <taxon>Fungi</taxon>
        <taxon>Dikarya</taxon>
        <taxon>Ascomycota</taxon>
        <taxon>Pezizomycotina</taxon>
        <taxon>Eurotiomycetes</taxon>
        <taxon>Chaetothyriomycetidae</taxon>
        <taxon>Chaetothyriales</taxon>
        <taxon>Herpotrichiellaceae</taxon>
        <taxon>Exophiala</taxon>
    </lineage>
</organism>
<dbReference type="EMBL" id="JAJGCB010000021">
    <property type="protein sequence ID" value="KAJ8987877.1"/>
    <property type="molecule type" value="Genomic_DNA"/>
</dbReference>
<comment type="caution">
    <text evidence="1">The sequence shown here is derived from an EMBL/GenBank/DDBJ whole genome shotgun (WGS) entry which is preliminary data.</text>
</comment>